<dbReference type="AlphaFoldDB" id="A0A7S1PCG0"/>
<reference evidence="2" key="1">
    <citation type="submission" date="2021-01" db="EMBL/GenBank/DDBJ databases">
        <authorList>
            <person name="Corre E."/>
            <person name="Pelletier E."/>
            <person name="Niang G."/>
            <person name="Scheremetjew M."/>
            <person name="Finn R."/>
            <person name="Kale V."/>
            <person name="Holt S."/>
            <person name="Cochrane G."/>
            <person name="Meng A."/>
            <person name="Brown T."/>
            <person name="Cohen L."/>
        </authorList>
    </citation>
    <scope>NUCLEOTIDE SEQUENCE</scope>
    <source>
        <strain evidence="2">CCMP3346</strain>
    </source>
</reference>
<feature type="compositionally biased region" description="Polar residues" evidence="1">
    <location>
        <begin position="24"/>
        <end position="42"/>
    </location>
</feature>
<name>A0A7S1PCG0_9ALVE</name>
<gene>
    <name evidence="2" type="ORF">VBRA1451_LOCUS27601</name>
</gene>
<accession>A0A7S1PCG0</accession>
<organism evidence="2">
    <name type="scientific">Vitrella brassicaformis</name>
    <dbReference type="NCBI Taxonomy" id="1169539"/>
    <lineage>
        <taxon>Eukaryota</taxon>
        <taxon>Sar</taxon>
        <taxon>Alveolata</taxon>
        <taxon>Colpodellida</taxon>
        <taxon>Vitrellaceae</taxon>
        <taxon>Vitrella</taxon>
    </lineage>
</organism>
<feature type="region of interest" description="Disordered" evidence="1">
    <location>
        <begin position="65"/>
        <end position="104"/>
    </location>
</feature>
<proteinExistence type="predicted"/>
<protein>
    <submittedName>
        <fullName evidence="2">Uncharacterized protein</fullName>
    </submittedName>
</protein>
<evidence type="ECO:0000256" key="1">
    <source>
        <dbReference type="SAM" id="MobiDB-lite"/>
    </source>
</evidence>
<evidence type="ECO:0000313" key="2">
    <source>
        <dbReference type="EMBL" id="CAD9072518.1"/>
    </source>
</evidence>
<feature type="region of interest" description="Disordered" evidence="1">
    <location>
        <begin position="1"/>
        <end position="42"/>
    </location>
</feature>
<sequence>MTSMRHHSNKNGGSVMKDKAANRAFSSSRPGRQLSKASQPFPNIAVSQASLLPTGVYVALATATGGIPSARDPRHSYPWQGSGKEESGSVGSAPQSAFRTRASF</sequence>
<feature type="compositionally biased region" description="Polar residues" evidence="1">
    <location>
        <begin position="93"/>
        <end position="104"/>
    </location>
</feature>
<dbReference type="EMBL" id="HBGB01046972">
    <property type="protein sequence ID" value="CAD9072518.1"/>
    <property type="molecule type" value="Transcribed_RNA"/>
</dbReference>